<protein>
    <submittedName>
        <fullName evidence="2">Uncharacterized protein</fullName>
    </submittedName>
</protein>
<feature type="compositionally biased region" description="Low complexity" evidence="1">
    <location>
        <begin position="28"/>
        <end position="38"/>
    </location>
</feature>
<keyword evidence="3" id="KW-1185">Reference proteome</keyword>
<name>A0A4S8LPH9_DENBC</name>
<sequence>MDRESSRLSFYTRVTPRLFQSRKPRMQSATTSANNSTPPTFPSPSPQARSTFKATAGSRSRKRPVGDPKGPSVHYEHVATKVTLIPRLPPPSLPINRPRSHTLLVTPSTQSFEPDPYFVVYEIDTDVDYLVYL</sequence>
<dbReference type="Proteomes" id="UP000297245">
    <property type="component" value="Unassembled WGS sequence"/>
</dbReference>
<reference evidence="2 3" key="1">
    <citation type="journal article" date="2019" name="Nat. Ecol. Evol.">
        <title>Megaphylogeny resolves global patterns of mushroom evolution.</title>
        <authorList>
            <person name="Varga T."/>
            <person name="Krizsan K."/>
            <person name="Foldi C."/>
            <person name="Dima B."/>
            <person name="Sanchez-Garcia M."/>
            <person name="Sanchez-Ramirez S."/>
            <person name="Szollosi G.J."/>
            <person name="Szarkandi J.G."/>
            <person name="Papp V."/>
            <person name="Albert L."/>
            <person name="Andreopoulos W."/>
            <person name="Angelini C."/>
            <person name="Antonin V."/>
            <person name="Barry K.W."/>
            <person name="Bougher N.L."/>
            <person name="Buchanan P."/>
            <person name="Buyck B."/>
            <person name="Bense V."/>
            <person name="Catcheside P."/>
            <person name="Chovatia M."/>
            <person name="Cooper J."/>
            <person name="Damon W."/>
            <person name="Desjardin D."/>
            <person name="Finy P."/>
            <person name="Geml J."/>
            <person name="Haridas S."/>
            <person name="Hughes K."/>
            <person name="Justo A."/>
            <person name="Karasinski D."/>
            <person name="Kautmanova I."/>
            <person name="Kiss B."/>
            <person name="Kocsube S."/>
            <person name="Kotiranta H."/>
            <person name="LaButti K.M."/>
            <person name="Lechner B.E."/>
            <person name="Liimatainen K."/>
            <person name="Lipzen A."/>
            <person name="Lukacs Z."/>
            <person name="Mihaltcheva S."/>
            <person name="Morgado L.N."/>
            <person name="Niskanen T."/>
            <person name="Noordeloos M.E."/>
            <person name="Ohm R.A."/>
            <person name="Ortiz-Santana B."/>
            <person name="Ovrebo C."/>
            <person name="Racz N."/>
            <person name="Riley R."/>
            <person name="Savchenko A."/>
            <person name="Shiryaev A."/>
            <person name="Soop K."/>
            <person name="Spirin V."/>
            <person name="Szebenyi C."/>
            <person name="Tomsovsky M."/>
            <person name="Tulloss R.E."/>
            <person name="Uehling J."/>
            <person name="Grigoriev I.V."/>
            <person name="Vagvolgyi C."/>
            <person name="Papp T."/>
            <person name="Martin F.M."/>
            <person name="Miettinen O."/>
            <person name="Hibbett D.S."/>
            <person name="Nagy L.G."/>
        </authorList>
    </citation>
    <scope>NUCLEOTIDE SEQUENCE [LARGE SCALE GENOMIC DNA]</scope>
    <source>
        <strain evidence="2 3">CBS 962.96</strain>
    </source>
</reference>
<accession>A0A4S8LPH9</accession>
<dbReference type="EMBL" id="ML179312">
    <property type="protein sequence ID" value="THU91224.1"/>
    <property type="molecule type" value="Genomic_DNA"/>
</dbReference>
<organism evidence="2 3">
    <name type="scientific">Dendrothele bispora (strain CBS 962.96)</name>
    <dbReference type="NCBI Taxonomy" id="1314807"/>
    <lineage>
        <taxon>Eukaryota</taxon>
        <taxon>Fungi</taxon>
        <taxon>Dikarya</taxon>
        <taxon>Basidiomycota</taxon>
        <taxon>Agaricomycotina</taxon>
        <taxon>Agaricomycetes</taxon>
        <taxon>Agaricomycetidae</taxon>
        <taxon>Agaricales</taxon>
        <taxon>Agaricales incertae sedis</taxon>
        <taxon>Dendrothele</taxon>
    </lineage>
</organism>
<evidence type="ECO:0000256" key="1">
    <source>
        <dbReference type="SAM" id="MobiDB-lite"/>
    </source>
</evidence>
<feature type="region of interest" description="Disordered" evidence="1">
    <location>
        <begin position="1"/>
        <end position="73"/>
    </location>
</feature>
<evidence type="ECO:0000313" key="2">
    <source>
        <dbReference type="EMBL" id="THU91224.1"/>
    </source>
</evidence>
<gene>
    <name evidence="2" type="ORF">K435DRAFT_863605</name>
</gene>
<proteinExistence type="predicted"/>
<dbReference type="AlphaFoldDB" id="A0A4S8LPH9"/>
<evidence type="ECO:0000313" key="3">
    <source>
        <dbReference type="Proteomes" id="UP000297245"/>
    </source>
</evidence>